<comment type="caution">
    <text evidence="1">The sequence shown here is derived from an EMBL/GenBank/DDBJ whole genome shotgun (WGS) entry which is preliminary data.</text>
</comment>
<name>A0A5C5S077_9ACTN</name>
<organism evidence="1 2">
    <name type="scientific">Tsukamurella conjunctivitidis</name>
    <dbReference type="NCBI Taxonomy" id="2592068"/>
    <lineage>
        <taxon>Bacteria</taxon>
        <taxon>Bacillati</taxon>
        <taxon>Actinomycetota</taxon>
        <taxon>Actinomycetes</taxon>
        <taxon>Mycobacteriales</taxon>
        <taxon>Tsukamurellaceae</taxon>
        <taxon>Tsukamurella</taxon>
    </lineage>
</organism>
<dbReference type="EMBL" id="VIGX01000008">
    <property type="protein sequence ID" value="TWS28070.1"/>
    <property type="molecule type" value="Genomic_DNA"/>
</dbReference>
<protein>
    <recommendedName>
        <fullName evidence="3">Haemin-degrading HemS/ChuX domain-containing protein</fullName>
    </recommendedName>
</protein>
<evidence type="ECO:0000313" key="1">
    <source>
        <dbReference type="EMBL" id="TWS28070.1"/>
    </source>
</evidence>
<gene>
    <name evidence="1" type="ORF">FK530_15395</name>
</gene>
<sequence>MRPRSCPGCGRDRGRCPLQRARGCVSVDGASATQVAGAFPLLDVAIGVTESMVATLAHEARYDRPTQCGEPFTVTPGRIALRFSPDRVVGALTDDDTPGGPADASMVGLTDRRGAALHRAFVTGESDRMIVRALGHLAPSDPHRALYFGTAPEPPPSGSPDGAAASIDPILTGGRERLRGLCAEGSERYCPITPDWVPRIFEFLCDSGIPVDFAVASEGVAQACRGEIHAALREGPRLLTGFADAAVDIDLARVEGCAVVRSPGPAGSVSAIELYDAGGSCSAMLTQFGAVNPAGRGEWEAMAQSLCESAV</sequence>
<accession>A0A5C5S077</accession>
<dbReference type="OrthoDB" id="4370439at2"/>
<dbReference type="InterPro" id="IPR053733">
    <property type="entry name" value="Heme_Transport_Util_sf"/>
</dbReference>
<evidence type="ECO:0008006" key="3">
    <source>
        <dbReference type="Google" id="ProtNLM"/>
    </source>
</evidence>
<keyword evidence="2" id="KW-1185">Reference proteome</keyword>
<dbReference type="RefSeq" id="WP_146487915.1">
    <property type="nucleotide sequence ID" value="NZ_VIGX01000008.1"/>
</dbReference>
<evidence type="ECO:0000313" key="2">
    <source>
        <dbReference type="Proteomes" id="UP000319375"/>
    </source>
</evidence>
<reference evidence="1 2" key="1">
    <citation type="submission" date="2019-06" db="EMBL/GenBank/DDBJ databases">
        <title>Tsukamurella conjunctivitidis sp. nov., Tsukamurella assacharolytica sp. nov. and Tsukamurella sputae sp. nov. isolated from patients with conjunctivitis, bacteraemia (lymphoma) and respiratory infection (sputum) in Hong Kong.</title>
        <authorList>
            <person name="Teng J.L.L."/>
            <person name="Lee H.H."/>
            <person name="Fong J.Y.H."/>
            <person name="Fok K.M.N."/>
            <person name="Lau S.K.P."/>
            <person name="Woo P.C.Y."/>
        </authorList>
    </citation>
    <scope>NUCLEOTIDE SEQUENCE [LARGE SCALE GENOMIC DNA]</scope>
    <source>
        <strain evidence="1 2">HKU72</strain>
    </source>
</reference>
<proteinExistence type="predicted"/>
<dbReference type="Proteomes" id="UP000319375">
    <property type="component" value="Unassembled WGS sequence"/>
</dbReference>
<dbReference type="AlphaFoldDB" id="A0A5C5S077"/>
<dbReference type="Gene3D" id="3.40.1570.10">
    <property type="entry name" value="HemS/ChuS/ChuX like domains"/>
    <property type="match status" value="1"/>
</dbReference>
<dbReference type="SUPFAM" id="SSF144064">
    <property type="entry name" value="Heme iron utilization protein-like"/>
    <property type="match status" value="1"/>
</dbReference>